<dbReference type="InterPro" id="IPR016215">
    <property type="entry name" value="NTA_MOA"/>
</dbReference>
<evidence type="ECO:0000256" key="6">
    <source>
        <dbReference type="PIRSR" id="PIRSR000337-1"/>
    </source>
</evidence>
<comment type="similarity">
    <text evidence="5">Belongs to the NtaA/SnaA/DszA monooxygenase family.</text>
</comment>
<dbReference type="PANTHER" id="PTHR30011:SF16">
    <property type="entry name" value="C2H2 FINGER DOMAIN TRANSCRIPTION FACTOR (EUROFUNG)-RELATED"/>
    <property type="match status" value="1"/>
</dbReference>
<evidence type="ECO:0000256" key="5">
    <source>
        <dbReference type="ARBA" id="ARBA00033748"/>
    </source>
</evidence>
<evidence type="ECO:0000313" key="9">
    <source>
        <dbReference type="EMBL" id="THT98100.1"/>
    </source>
</evidence>
<reference evidence="9 10" key="1">
    <citation type="journal article" date="2015" name="Antonie Van Leeuwenhoek">
        <title>Lampropedia puyangensis sp. nov., isolated from symptomatic bark of Populus ? euramericana canker and emended description of Lampropedia hyalina (Ehrenberg 1832) Lee et al. 2004.</title>
        <authorList>
            <person name="Li Y."/>
            <person name="Wang T."/>
            <person name="Piao C.G."/>
            <person name="Wang L.F."/>
            <person name="Tian G.Z."/>
            <person name="Zhu T.H."/>
            <person name="Guo M.W."/>
        </authorList>
    </citation>
    <scope>NUCLEOTIDE SEQUENCE [LARGE SCALE GENOMIC DNA]</scope>
    <source>
        <strain evidence="9 10">2-bin</strain>
    </source>
</reference>
<evidence type="ECO:0000256" key="7">
    <source>
        <dbReference type="SAM" id="MobiDB-lite"/>
    </source>
</evidence>
<keyword evidence="2 6" id="KW-0288">FMN</keyword>
<keyword evidence="1 6" id="KW-0285">Flavoprotein</keyword>
<dbReference type="NCBIfam" id="TIGR03860">
    <property type="entry name" value="FMN_nitrolo"/>
    <property type="match status" value="1"/>
</dbReference>
<keyword evidence="3" id="KW-0560">Oxidoreductase</keyword>
<feature type="binding site" evidence="6">
    <location>
        <position position="158"/>
    </location>
    <ligand>
        <name>FMN</name>
        <dbReference type="ChEBI" id="CHEBI:58210"/>
    </ligand>
</feature>
<dbReference type="RefSeq" id="WP_136574582.1">
    <property type="nucleotide sequence ID" value="NZ_STFG01000023.1"/>
</dbReference>
<evidence type="ECO:0000256" key="3">
    <source>
        <dbReference type="ARBA" id="ARBA00023002"/>
    </source>
</evidence>
<dbReference type="GO" id="GO:0004497">
    <property type="term" value="F:monooxygenase activity"/>
    <property type="evidence" value="ECO:0007669"/>
    <property type="project" value="UniProtKB-KW"/>
</dbReference>
<comment type="caution">
    <text evidence="9">The sequence shown here is derived from an EMBL/GenBank/DDBJ whole genome shotgun (WGS) entry which is preliminary data.</text>
</comment>
<feature type="region of interest" description="Disordered" evidence="7">
    <location>
        <begin position="435"/>
        <end position="458"/>
    </location>
</feature>
<evidence type="ECO:0000256" key="4">
    <source>
        <dbReference type="ARBA" id="ARBA00023033"/>
    </source>
</evidence>
<evidence type="ECO:0000256" key="1">
    <source>
        <dbReference type="ARBA" id="ARBA00022630"/>
    </source>
</evidence>
<accession>A0A4S8EUX9</accession>
<evidence type="ECO:0000313" key="10">
    <source>
        <dbReference type="Proteomes" id="UP000308917"/>
    </source>
</evidence>
<feature type="compositionally biased region" description="Polar residues" evidence="7">
    <location>
        <begin position="448"/>
        <end position="458"/>
    </location>
</feature>
<dbReference type="GO" id="GO:0016705">
    <property type="term" value="F:oxidoreductase activity, acting on paired donors, with incorporation or reduction of molecular oxygen"/>
    <property type="evidence" value="ECO:0007669"/>
    <property type="project" value="InterPro"/>
</dbReference>
<dbReference type="InterPro" id="IPR011251">
    <property type="entry name" value="Luciferase-like_dom"/>
</dbReference>
<dbReference type="SUPFAM" id="SSF51679">
    <property type="entry name" value="Bacterial luciferase-like"/>
    <property type="match status" value="1"/>
</dbReference>
<evidence type="ECO:0000256" key="2">
    <source>
        <dbReference type="ARBA" id="ARBA00022643"/>
    </source>
</evidence>
<dbReference type="InterPro" id="IPR051260">
    <property type="entry name" value="Diverse_substr_monoxygenases"/>
</dbReference>
<dbReference type="Pfam" id="PF00296">
    <property type="entry name" value="Bac_luciferase"/>
    <property type="match status" value="1"/>
</dbReference>
<name>A0A4S8EUX9_9BURK</name>
<protein>
    <submittedName>
        <fullName evidence="9">LLM class flavin-dependent oxidoreductase</fullName>
    </submittedName>
</protein>
<feature type="binding site" evidence="6">
    <location>
        <position position="154"/>
    </location>
    <ligand>
        <name>FMN</name>
        <dbReference type="ChEBI" id="CHEBI:58210"/>
    </ligand>
</feature>
<feature type="binding site" evidence="6">
    <location>
        <position position="62"/>
    </location>
    <ligand>
        <name>FMN</name>
        <dbReference type="ChEBI" id="CHEBI:58210"/>
    </ligand>
</feature>
<sequence length="458" mass="50361">MSEAPLSTRRQMRLGAFVQELGHHIAAWRRDDATHHGYDLQHYVEIARIAERGRFDMLFFGDSLGFQYPEDEALGRTSRVLRPDPLTVLAALVPVTQHIGLVATASTSFIPPYLLARQFATLDHLSGGRAGWNIVTSTSDTEAWNMGLAGLPEHDERYRIAEEFMQVAKGLWDSWEDDAFVADKATGRYFDPAKLHVLGHEGHYFRSRGPLNAPRPVQGYPVLIQAGSSSAGGQFAARHAEVIFAAQQSIEHARQFLAETRVRVAAVGRDPAQVLVMPGVMPVVGQSRAHAQERVEQQQALIQDDIGWALLKRHIGGFDLSHLPADAPVPELPPTQGNLSRQRLLLEAARAEGLTVGQLFRRVAGTRGHWLVAGTAQDVADELQAHFEAEAADGFNIMAPWLPGSLSDFVEGVVPVLQQRGLFRTQYTHTSLRGHLGLSRPAHPSPRPFSQRSAQAAA</sequence>
<organism evidence="9 10">
    <name type="scientific">Lampropedia puyangensis</name>
    <dbReference type="NCBI Taxonomy" id="1330072"/>
    <lineage>
        <taxon>Bacteria</taxon>
        <taxon>Pseudomonadati</taxon>
        <taxon>Pseudomonadota</taxon>
        <taxon>Betaproteobacteria</taxon>
        <taxon>Burkholderiales</taxon>
        <taxon>Comamonadaceae</taxon>
        <taxon>Lampropedia</taxon>
    </lineage>
</organism>
<dbReference type="InterPro" id="IPR036661">
    <property type="entry name" value="Luciferase-like_sf"/>
</dbReference>
<keyword evidence="10" id="KW-1185">Reference proteome</keyword>
<dbReference type="OrthoDB" id="4505903at2"/>
<proteinExistence type="inferred from homology"/>
<keyword evidence="4" id="KW-0503">Monooxygenase</keyword>
<dbReference type="Gene3D" id="3.20.20.30">
    <property type="entry name" value="Luciferase-like domain"/>
    <property type="match status" value="1"/>
</dbReference>
<feature type="binding site" evidence="6">
    <location>
        <position position="228"/>
    </location>
    <ligand>
        <name>FMN</name>
        <dbReference type="ChEBI" id="CHEBI:58210"/>
    </ligand>
</feature>
<dbReference type="PIRSF" id="PIRSF000337">
    <property type="entry name" value="NTA_MOA"/>
    <property type="match status" value="1"/>
</dbReference>
<feature type="binding site" evidence="6">
    <location>
        <position position="104"/>
    </location>
    <ligand>
        <name>FMN</name>
        <dbReference type="ChEBI" id="CHEBI:58210"/>
    </ligand>
</feature>
<evidence type="ECO:0000259" key="8">
    <source>
        <dbReference type="Pfam" id="PF00296"/>
    </source>
</evidence>
<gene>
    <name evidence="9" type="ORF">E9531_14970</name>
</gene>
<feature type="binding site" evidence="6">
    <location>
        <position position="229"/>
    </location>
    <ligand>
        <name>FMN</name>
        <dbReference type="ChEBI" id="CHEBI:58210"/>
    </ligand>
</feature>
<dbReference type="AlphaFoldDB" id="A0A4S8EUX9"/>
<dbReference type="CDD" id="cd01095">
    <property type="entry name" value="Nitrilotriacetate_monoxgenase"/>
    <property type="match status" value="1"/>
</dbReference>
<feature type="domain" description="Luciferase-like" evidence="8">
    <location>
        <begin position="25"/>
        <end position="388"/>
    </location>
</feature>
<dbReference type="EMBL" id="STFG01000023">
    <property type="protein sequence ID" value="THT98100.1"/>
    <property type="molecule type" value="Genomic_DNA"/>
</dbReference>
<dbReference type="PANTHER" id="PTHR30011">
    <property type="entry name" value="ALKANESULFONATE MONOOXYGENASE-RELATED"/>
    <property type="match status" value="1"/>
</dbReference>
<dbReference type="Proteomes" id="UP000308917">
    <property type="component" value="Unassembled WGS sequence"/>
</dbReference>